<dbReference type="Proteomes" id="UP000228496">
    <property type="component" value="Unassembled WGS sequence"/>
</dbReference>
<gene>
    <name evidence="2" type="ORF">COV29_01805</name>
</gene>
<protein>
    <submittedName>
        <fullName evidence="2">Uncharacterized protein</fullName>
    </submittedName>
</protein>
<proteinExistence type="predicted"/>
<reference evidence="2 3" key="1">
    <citation type="submission" date="2017-09" db="EMBL/GenBank/DDBJ databases">
        <title>Depth-based differentiation of microbial function through sediment-hosted aquifers and enrichment of novel symbionts in the deep terrestrial subsurface.</title>
        <authorList>
            <person name="Probst A.J."/>
            <person name="Ladd B."/>
            <person name="Jarett J.K."/>
            <person name="Geller-Mcgrath D.E."/>
            <person name="Sieber C.M."/>
            <person name="Emerson J.B."/>
            <person name="Anantharaman K."/>
            <person name="Thomas B.C."/>
            <person name="Malmstrom R."/>
            <person name="Stieglmeier M."/>
            <person name="Klingl A."/>
            <person name="Woyke T."/>
            <person name="Ryan C.M."/>
            <person name="Banfield J.F."/>
        </authorList>
    </citation>
    <scope>NUCLEOTIDE SEQUENCE [LARGE SCALE GENOMIC DNA]</scope>
    <source>
        <strain evidence="2">CG10_big_fil_rev_8_21_14_0_10_36_16</strain>
    </source>
</reference>
<name>A0A2J0Q7P0_9BACT</name>
<keyword evidence="1" id="KW-0812">Transmembrane</keyword>
<feature type="transmembrane region" description="Helical" evidence="1">
    <location>
        <begin position="32"/>
        <end position="52"/>
    </location>
</feature>
<keyword evidence="1" id="KW-0472">Membrane</keyword>
<comment type="caution">
    <text evidence="2">The sequence shown here is derived from an EMBL/GenBank/DDBJ whole genome shotgun (WGS) entry which is preliminary data.</text>
</comment>
<dbReference type="AlphaFoldDB" id="A0A2J0Q7P0"/>
<evidence type="ECO:0000313" key="2">
    <source>
        <dbReference type="EMBL" id="PJE50995.1"/>
    </source>
</evidence>
<dbReference type="EMBL" id="PCXQ01000004">
    <property type="protein sequence ID" value="PJE50995.1"/>
    <property type="molecule type" value="Genomic_DNA"/>
</dbReference>
<sequence length="78" mass="8577">MNNPTRFGGGIKALCDLKNPESKENINESDDYGPVVGIIIIFFLAAIALSFAQLSVNFENPIVNPDCYEPRVGWICSE</sequence>
<keyword evidence="1" id="KW-1133">Transmembrane helix</keyword>
<accession>A0A2J0Q7P0</accession>
<evidence type="ECO:0000256" key="1">
    <source>
        <dbReference type="SAM" id="Phobius"/>
    </source>
</evidence>
<evidence type="ECO:0000313" key="3">
    <source>
        <dbReference type="Proteomes" id="UP000228496"/>
    </source>
</evidence>
<organism evidence="2 3">
    <name type="scientific">Candidatus Yanofskybacteria bacterium CG10_big_fil_rev_8_21_14_0_10_36_16</name>
    <dbReference type="NCBI Taxonomy" id="1975096"/>
    <lineage>
        <taxon>Bacteria</taxon>
        <taxon>Candidatus Yanofskyibacteriota</taxon>
    </lineage>
</organism>